<feature type="domain" description="Dinitrogenase iron-molybdenum cofactor biosynthesis" evidence="1">
    <location>
        <begin position="13"/>
        <end position="97"/>
    </location>
</feature>
<dbReference type="EMBL" id="QFGA01000001">
    <property type="protein sequence ID" value="TEB08566.1"/>
    <property type="molecule type" value="Genomic_DNA"/>
</dbReference>
<protein>
    <submittedName>
        <fullName evidence="2">Dinitrogenase iron-molybdenum cofactor</fullName>
    </submittedName>
</protein>
<keyword evidence="3" id="KW-1185">Reference proteome</keyword>
<sequence length="130" mass="14018">MKIAVMSDGCGGNSKVSEKFADARWLLIVDMDKQCIVEAIEKSEGDVENTELAEKIVDRDCELVICGEIEKIPFEILADNHVTRSLGSGLSVTDALNCESMLDLITDCIGGTGCPSESDTDETKNCCGEH</sequence>
<dbReference type="InterPro" id="IPR003731">
    <property type="entry name" value="Di-Nase_FeMo-co_biosynth"/>
</dbReference>
<dbReference type="InterPro" id="IPR036105">
    <property type="entry name" value="DiNase_FeMo-co_biosyn_sf"/>
</dbReference>
<reference evidence="2 3" key="1">
    <citation type="journal article" date="2018" name="Environ. Microbiol.">
        <title>Novel energy conservation strategies and behaviour of Pelotomaculum schinkii driving syntrophic propionate catabolism.</title>
        <authorList>
            <person name="Hidalgo-Ahumada C.A.P."/>
            <person name="Nobu M.K."/>
            <person name="Narihiro T."/>
            <person name="Tamaki H."/>
            <person name="Liu W.T."/>
            <person name="Kamagata Y."/>
            <person name="Stams A.J.M."/>
            <person name="Imachi H."/>
            <person name="Sousa D.Z."/>
        </authorList>
    </citation>
    <scope>NUCLEOTIDE SEQUENCE [LARGE SCALE GENOMIC DNA]</scope>
    <source>
        <strain evidence="2 3">HH</strain>
    </source>
</reference>
<dbReference type="Pfam" id="PF02579">
    <property type="entry name" value="Nitro_FeMo-Co"/>
    <property type="match status" value="1"/>
</dbReference>
<evidence type="ECO:0000259" key="1">
    <source>
        <dbReference type="Pfam" id="PF02579"/>
    </source>
</evidence>
<organism evidence="2 3">
    <name type="scientific">Pelotomaculum schinkii</name>
    <dbReference type="NCBI Taxonomy" id="78350"/>
    <lineage>
        <taxon>Bacteria</taxon>
        <taxon>Bacillati</taxon>
        <taxon>Bacillota</taxon>
        <taxon>Clostridia</taxon>
        <taxon>Eubacteriales</taxon>
        <taxon>Desulfotomaculaceae</taxon>
        <taxon>Pelotomaculum</taxon>
    </lineage>
</organism>
<comment type="caution">
    <text evidence="2">The sequence shown here is derived from an EMBL/GenBank/DDBJ whole genome shotgun (WGS) entry which is preliminary data.</text>
</comment>
<dbReference type="SUPFAM" id="SSF53146">
    <property type="entry name" value="Nitrogenase accessory factor-like"/>
    <property type="match status" value="1"/>
</dbReference>
<dbReference type="RefSeq" id="WP_134217242.1">
    <property type="nucleotide sequence ID" value="NZ_QFGA01000001.1"/>
</dbReference>
<evidence type="ECO:0000313" key="3">
    <source>
        <dbReference type="Proteomes" id="UP000298324"/>
    </source>
</evidence>
<name>A0A4Y7RIC6_9FIRM</name>
<dbReference type="Gene3D" id="3.30.420.130">
    <property type="entry name" value="Dinitrogenase iron-molybdenum cofactor biosynthesis domain"/>
    <property type="match status" value="1"/>
</dbReference>
<evidence type="ECO:0000313" key="2">
    <source>
        <dbReference type="EMBL" id="TEB08566.1"/>
    </source>
</evidence>
<proteinExistence type="predicted"/>
<dbReference type="Proteomes" id="UP000298324">
    <property type="component" value="Unassembled WGS sequence"/>
</dbReference>
<dbReference type="AlphaFoldDB" id="A0A4Y7RIC6"/>
<accession>A0A4Y7RIC6</accession>
<gene>
    <name evidence="2" type="ORF">Psch_02130</name>
</gene>